<comment type="caution">
    <text evidence="3">The sequence shown here is derived from an EMBL/GenBank/DDBJ whole genome shotgun (WGS) entry which is preliminary data.</text>
</comment>
<organism evidence="3 4">
    <name type="scientific">Neobacillus rhizophilus</name>
    <dbReference type="NCBI Taxonomy" id="2833579"/>
    <lineage>
        <taxon>Bacteria</taxon>
        <taxon>Bacillati</taxon>
        <taxon>Bacillota</taxon>
        <taxon>Bacilli</taxon>
        <taxon>Bacillales</taxon>
        <taxon>Bacillaceae</taxon>
        <taxon>Neobacillus</taxon>
    </lineage>
</organism>
<proteinExistence type="inferred from homology"/>
<name>A0A942U6Y6_9BACI</name>
<accession>A0A942U6Y6</accession>
<reference evidence="3" key="1">
    <citation type="submission" date="2021-05" db="EMBL/GenBank/DDBJ databases">
        <title>Novel Bacillus species.</title>
        <authorList>
            <person name="Liu G."/>
        </authorList>
    </citation>
    <scope>NUCLEOTIDE SEQUENCE</scope>
    <source>
        <strain evidence="3">FJAT-49825</strain>
    </source>
</reference>
<protein>
    <submittedName>
        <fullName evidence="3">NAD(P)-dependent oxidoreductase</fullName>
    </submittedName>
</protein>
<dbReference type="RefSeq" id="WP_213117153.1">
    <property type="nucleotide sequence ID" value="NZ_JAGYPF010000002.1"/>
</dbReference>
<dbReference type="Pfam" id="PF01370">
    <property type="entry name" value="Epimerase"/>
    <property type="match status" value="1"/>
</dbReference>
<evidence type="ECO:0000256" key="1">
    <source>
        <dbReference type="ARBA" id="ARBA00007637"/>
    </source>
</evidence>
<gene>
    <name evidence="3" type="ORF">KHA99_09165</name>
</gene>
<dbReference type="CDD" id="cd08946">
    <property type="entry name" value="SDR_e"/>
    <property type="match status" value="1"/>
</dbReference>
<comment type="similarity">
    <text evidence="1">Belongs to the NAD(P)-dependent epimerase/dehydratase family.</text>
</comment>
<evidence type="ECO:0000313" key="3">
    <source>
        <dbReference type="EMBL" id="MBS4212614.1"/>
    </source>
</evidence>
<dbReference type="InterPro" id="IPR036291">
    <property type="entry name" value="NAD(P)-bd_dom_sf"/>
</dbReference>
<evidence type="ECO:0000313" key="4">
    <source>
        <dbReference type="Proteomes" id="UP000679749"/>
    </source>
</evidence>
<dbReference type="InterPro" id="IPR001509">
    <property type="entry name" value="Epimerase_deHydtase"/>
</dbReference>
<dbReference type="PANTHER" id="PTHR43000">
    <property type="entry name" value="DTDP-D-GLUCOSE 4,6-DEHYDRATASE-RELATED"/>
    <property type="match status" value="1"/>
</dbReference>
<evidence type="ECO:0000259" key="2">
    <source>
        <dbReference type="Pfam" id="PF01370"/>
    </source>
</evidence>
<dbReference type="Gene3D" id="3.40.50.720">
    <property type="entry name" value="NAD(P)-binding Rossmann-like Domain"/>
    <property type="match status" value="1"/>
</dbReference>
<sequence>MRQKTVLISGADGYIALHLARVLRNLKFKVLTATRTMNGDLKMDFTSPYEVASLKSTGIDAMIHTVSPNEAIYKTDPYRALSENATGVHAALDFCTNNHVKDFIYFSSFHVFGSQEGRLTENTPITPRNDYGLAHGTAELTVQMFDSSNKVNGWIVRPSNLFGVPVSCETFKRWNLIPFLFCREAVENQTITLLTPGNQLRNFVGVSDVCKKVLWILEQRPEGRIFHAYGKETMSVWQYALLVQKVALEIFNLPVRIIRPEGSDHQGTFEFTSMYDDRNLAPRDELETFVKEMINVLLTRSGKE</sequence>
<keyword evidence="4" id="KW-1185">Reference proteome</keyword>
<dbReference type="SUPFAM" id="SSF51735">
    <property type="entry name" value="NAD(P)-binding Rossmann-fold domains"/>
    <property type="match status" value="1"/>
</dbReference>
<dbReference type="AlphaFoldDB" id="A0A942U6Y6"/>
<dbReference type="Proteomes" id="UP000679749">
    <property type="component" value="Unassembled WGS sequence"/>
</dbReference>
<feature type="domain" description="NAD-dependent epimerase/dehydratase" evidence="2">
    <location>
        <begin position="6"/>
        <end position="226"/>
    </location>
</feature>
<dbReference type="EMBL" id="JAGYPF010000002">
    <property type="protein sequence ID" value="MBS4212614.1"/>
    <property type="molecule type" value="Genomic_DNA"/>
</dbReference>